<reference evidence="3 4" key="1">
    <citation type="submission" date="2019-03" db="EMBL/GenBank/DDBJ databases">
        <title>Single cell metagenomics reveals metabolic interactions within the superorganism composed of flagellate Streblomastix strix and complex community of Bacteroidetes bacteria on its surface.</title>
        <authorList>
            <person name="Treitli S.C."/>
            <person name="Kolisko M."/>
            <person name="Husnik F."/>
            <person name="Keeling P."/>
            <person name="Hampl V."/>
        </authorList>
    </citation>
    <scope>NUCLEOTIDE SEQUENCE [LARGE SCALE GENOMIC DNA]</scope>
    <source>
        <strain evidence="3">ST1C</strain>
    </source>
</reference>
<evidence type="ECO:0000256" key="1">
    <source>
        <dbReference type="ARBA" id="ARBA00023172"/>
    </source>
</evidence>
<accession>A0A5J4V9R2</accession>
<keyword evidence="1" id="KW-0233">DNA recombination</keyword>
<dbReference type="GO" id="GO:0003677">
    <property type="term" value="F:DNA binding"/>
    <property type="evidence" value="ECO:0007669"/>
    <property type="project" value="InterPro"/>
</dbReference>
<feature type="domain" description="Tyr recombinase" evidence="2">
    <location>
        <begin position="107"/>
        <end position="252"/>
    </location>
</feature>
<dbReference type="GO" id="GO:0015074">
    <property type="term" value="P:DNA integration"/>
    <property type="evidence" value="ECO:0007669"/>
    <property type="project" value="InterPro"/>
</dbReference>
<proteinExistence type="predicted"/>
<dbReference type="InterPro" id="IPR002104">
    <property type="entry name" value="Integrase_catalytic"/>
</dbReference>
<dbReference type="InterPro" id="IPR013762">
    <property type="entry name" value="Integrase-like_cat_sf"/>
</dbReference>
<gene>
    <name evidence="3" type="ORF">EZS28_025282</name>
</gene>
<comment type="caution">
    <text evidence="3">The sequence shown here is derived from an EMBL/GenBank/DDBJ whole genome shotgun (WGS) entry which is preliminary data.</text>
</comment>
<evidence type="ECO:0000313" key="3">
    <source>
        <dbReference type="EMBL" id="KAA6379191.1"/>
    </source>
</evidence>
<name>A0A5J4V9R2_9EUKA</name>
<dbReference type="GO" id="GO:0006310">
    <property type="term" value="P:DNA recombination"/>
    <property type="evidence" value="ECO:0007669"/>
    <property type="project" value="UniProtKB-KW"/>
</dbReference>
<organism evidence="3 4">
    <name type="scientific">Streblomastix strix</name>
    <dbReference type="NCBI Taxonomy" id="222440"/>
    <lineage>
        <taxon>Eukaryota</taxon>
        <taxon>Metamonada</taxon>
        <taxon>Preaxostyla</taxon>
        <taxon>Oxymonadida</taxon>
        <taxon>Streblomastigidae</taxon>
        <taxon>Streblomastix</taxon>
    </lineage>
</organism>
<dbReference type="AlphaFoldDB" id="A0A5J4V9R2"/>
<dbReference type="InterPro" id="IPR011010">
    <property type="entry name" value="DNA_brk_join_enz"/>
</dbReference>
<sequence length="317" mass="35686">RGLKWRSYWYKRQIQCQQKALTQRAAKGGVQEKEELRKIRTHVGMALGLFSSSGNVLQAPVVVAVARNLELERGGNAKYPTVWNIGKLFNLIRETGLGKGRVLMRQTMALVVAFSVCRMTELTAMKRSDIQQMEDRIIIHTKIRKDKKVKKFNIRLLRRDDVSCVHGALKLWLMDSHYGRSEEGNIQPGFARDRALGSIRCRSELKELIVQAGLDDDFGGNTIRHSMLTKLRQEEASLDQVNKFTRHAPGSMGCYMGICLIGVGYMNNGRVVQWWLGNGGMVEVIAGVDGDWFGSNPLVGQAVAVVAKYDVVQDWYS</sequence>
<feature type="non-terminal residue" evidence="3">
    <location>
        <position position="1"/>
    </location>
</feature>
<dbReference type="Proteomes" id="UP000324800">
    <property type="component" value="Unassembled WGS sequence"/>
</dbReference>
<evidence type="ECO:0000259" key="2">
    <source>
        <dbReference type="Pfam" id="PF00589"/>
    </source>
</evidence>
<dbReference type="EMBL" id="SNRW01008649">
    <property type="protein sequence ID" value="KAA6379191.1"/>
    <property type="molecule type" value="Genomic_DNA"/>
</dbReference>
<dbReference type="Pfam" id="PF00589">
    <property type="entry name" value="Phage_integrase"/>
    <property type="match status" value="1"/>
</dbReference>
<protein>
    <recommendedName>
        <fullName evidence="2">Tyr recombinase domain-containing protein</fullName>
    </recommendedName>
</protein>
<dbReference type="Gene3D" id="1.10.443.10">
    <property type="entry name" value="Intergrase catalytic core"/>
    <property type="match status" value="1"/>
</dbReference>
<dbReference type="SUPFAM" id="SSF56349">
    <property type="entry name" value="DNA breaking-rejoining enzymes"/>
    <property type="match status" value="1"/>
</dbReference>
<evidence type="ECO:0000313" key="4">
    <source>
        <dbReference type="Proteomes" id="UP000324800"/>
    </source>
</evidence>